<dbReference type="AlphaFoldDB" id="A0A165JKB5"/>
<dbReference type="SMART" id="SM01119">
    <property type="entry name" value="D-ser_dehydrat"/>
    <property type="match status" value="1"/>
</dbReference>
<dbReference type="Proteomes" id="UP000076632">
    <property type="component" value="Unassembled WGS sequence"/>
</dbReference>
<comment type="similarity">
    <text evidence="1">Belongs to the DSD1 family.</text>
</comment>
<feature type="region of interest" description="Disordered" evidence="3">
    <location>
        <begin position="261"/>
        <end position="285"/>
    </location>
</feature>
<dbReference type="InterPro" id="IPR051466">
    <property type="entry name" value="D-amino_acid_metab_enzyme"/>
</dbReference>
<dbReference type="InterPro" id="IPR042208">
    <property type="entry name" value="D-ser_dehydrat-like_sf"/>
</dbReference>
<evidence type="ECO:0000256" key="1">
    <source>
        <dbReference type="ARBA" id="ARBA00005323"/>
    </source>
</evidence>
<evidence type="ECO:0000259" key="4">
    <source>
        <dbReference type="SMART" id="SM01119"/>
    </source>
</evidence>
<dbReference type="InterPro" id="IPR029066">
    <property type="entry name" value="PLP-binding_barrel"/>
</dbReference>
<evidence type="ECO:0000256" key="2">
    <source>
        <dbReference type="ARBA" id="ARBA00023239"/>
    </source>
</evidence>
<dbReference type="FunCoup" id="A0A165JKB5">
    <property type="interactions" value="32"/>
</dbReference>
<dbReference type="EMBL" id="KV407454">
    <property type="protein sequence ID" value="KZF26342.1"/>
    <property type="molecule type" value="Genomic_DNA"/>
</dbReference>
<accession>A0A165JKB5</accession>
<evidence type="ECO:0000313" key="6">
    <source>
        <dbReference type="Proteomes" id="UP000076632"/>
    </source>
</evidence>
<evidence type="ECO:0000256" key="3">
    <source>
        <dbReference type="SAM" id="MobiDB-lite"/>
    </source>
</evidence>
<dbReference type="OMA" id="EIRPGNF"/>
<dbReference type="PANTHER" id="PTHR28004">
    <property type="entry name" value="ZGC:162816-RELATED"/>
    <property type="match status" value="1"/>
</dbReference>
<dbReference type="GeneID" id="28895542"/>
<dbReference type="InterPro" id="IPR001608">
    <property type="entry name" value="Ala_racemase_N"/>
</dbReference>
<reference evidence="5 6" key="1">
    <citation type="journal article" date="2016" name="Fungal Biol.">
        <title>The genome of Xylona heveae provides a window into fungal endophytism.</title>
        <authorList>
            <person name="Gazis R."/>
            <person name="Kuo A."/>
            <person name="Riley R."/>
            <person name="LaButti K."/>
            <person name="Lipzen A."/>
            <person name="Lin J."/>
            <person name="Amirebrahimi M."/>
            <person name="Hesse C.N."/>
            <person name="Spatafora J.W."/>
            <person name="Henrissat B."/>
            <person name="Hainaut M."/>
            <person name="Grigoriev I.V."/>
            <person name="Hibbett D.S."/>
        </authorList>
    </citation>
    <scope>NUCLEOTIDE SEQUENCE [LARGE SCALE GENOMIC DNA]</scope>
    <source>
        <strain evidence="5 6">TC161</strain>
    </source>
</reference>
<feature type="region of interest" description="Disordered" evidence="3">
    <location>
        <begin position="382"/>
        <end position="409"/>
    </location>
</feature>
<dbReference type="SUPFAM" id="SSF51419">
    <property type="entry name" value="PLP-binding barrel"/>
    <property type="match status" value="1"/>
</dbReference>
<dbReference type="Gene3D" id="2.40.37.20">
    <property type="entry name" value="D-serine dehydratase-like domain"/>
    <property type="match status" value="1"/>
</dbReference>
<dbReference type="InterPro" id="IPR026956">
    <property type="entry name" value="D-ser_dehydrat-like_dom"/>
</dbReference>
<evidence type="ECO:0000313" key="5">
    <source>
        <dbReference type="EMBL" id="KZF26342.1"/>
    </source>
</evidence>
<organism evidence="5 6">
    <name type="scientific">Xylona heveae (strain CBS 132557 / TC161)</name>
    <dbReference type="NCBI Taxonomy" id="1328760"/>
    <lineage>
        <taxon>Eukaryota</taxon>
        <taxon>Fungi</taxon>
        <taxon>Dikarya</taxon>
        <taxon>Ascomycota</taxon>
        <taxon>Pezizomycotina</taxon>
        <taxon>Xylonomycetes</taxon>
        <taxon>Xylonales</taxon>
        <taxon>Xylonaceae</taxon>
        <taxon>Xylona</taxon>
    </lineage>
</organism>
<dbReference type="Pfam" id="PF01168">
    <property type="entry name" value="Ala_racemase_N"/>
    <property type="match status" value="1"/>
</dbReference>
<gene>
    <name evidence="5" type="ORF">L228DRAFT_226149</name>
</gene>
<feature type="compositionally biased region" description="Low complexity" evidence="3">
    <location>
        <begin position="267"/>
        <end position="282"/>
    </location>
</feature>
<keyword evidence="6" id="KW-1185">Reference proteome</keyword>
<dbReference type="STRING" id="1328760.A0A165JKB5"/>
<feature type="domain" description="D-serine dehydratase-like" evidence="4">
    <location>
        <begin position="335"/>
        <end position="468"/>
    </location>
</feature>
<proteinExistence type="inferred from homology"/>
<dbReference type="GO" id="GO:0008721">
    <property type="term" value="F:D-serine ammonia-lyase activity"/>
    <property type="evidence" value="ECO:0007669"/>
    <property type="project" value="TreeGrafter"/>
</dbReference>
<dbReference type="RefSeq" id="XP_018191897.1">
    <property type="nucleotide sequence ID" value="XM_018330405.1"/>
</dbReference>
<dbReference type="OrthoDB" id="20198at2759"/>
<dbReference type="PANTHER" id="PTHR28004:SF2">
    <property type="entry name" value="D-SERINE DEHYDRATASE"/>
    <property type="match status" value="1"/>
</dbReference>
<protein>
    <recommendedName>
        <fullName evidence="4">D-serine dehydratase-like domain-containing protein</fullName>
    </recommendedName>
</protein>
<name>A0A165JKB5_XYLHT</name>
<keyword evidence="2" id="KW-0456">Lyase</keyword>
<dbReference type="GO" id="GO:0036088">
    <property type="term" value="P:D-serine catabolic process"/>
    <property type="evidence" value="ECO:0007669"/>
    <property type="project" value="TreeGrafter"/>
</dbReference>
<dbReference type="Gene3D" id="3.20.20.10">
    <property type="entry name" value="Alanine racemase"/>
    <property type="match status" value="1"/>
</dbReference>
<dbReference type="Pfam" id="PF14031">
    <property type="entry name" value="D-ser_dehydrat"/>
    <property type="match status" value="1"/>
</dbReference>
<sequence length="489" mass="53499">MSNVSLYPGPTTQELKERFVGQLLQDVDGPAAIIDTAVAQRNCALMLDAAKALGVKFRAHVKTHKTTELTRFQVGNGSDPVNLVVSTLIELEQLVPFLLESKENGRAVNTIYGLPVQPSSIKRLAAIGKTLGAGSISVLVDNPEILPFLGKYKQLCGHTCGIYIKLDTGYNRAGIAPESAQLKELLHAILEHETKSPSEIKLEGFYSHMGTSYGSDSISQALDWLVQEIDQSQVAADLAKSIFPDTRRFVITVGATPTTTAAQNLTSSEPSSSSGPDSGSDSANAAVVRTKELIERVKRTHDVELHAGAYTTLDLQQLAAHARSRESNLSFNDIALRVLVEVASLYPHRSKPEALISCGSLGLGREPCRSYPGWGVVTPWSSLGGSQNDEQKQEQEQGQGQGQNGWYDPEDKDRTGWIVNRISQEHGVLGWEGPREKMRQLQIGEKLLLWPNHCCIAGAGYGYYLVVDSTRPGIEKDRVVDVWTRWRGW</sequence>
<dbReference type="InParanoid" id="A0A165JKB5"/>